<evidence type="ECO:0000259" key="10">
    <source>
        <dbReference type="PROSITE" id="PS50893"/>
    </source>
</evidence>
<dbReference type="PROSITE" id="PS50929">
    <property type="entry name" value="ABC_TM1F"/>
    <property type="match status" value="1"/>
</dbReference>
<reference evidence="12 13" key="1">
    <citation type="submission" date="2016-01" db="EMBL/GenBank/DDBJ databases">
        <authorList>
            <person name="Oliw E.H."/>
        </authorList>
    </citation>
    <scope>NUCLEOTIDE SEQUENCE [LARGE SCALE GENOMIC DNA]</scope>
    <source>
        <strain evidence="12 13">KA00635</strain>
    </source>
</reference>
<feature type="domain" description="ABC transporter" evidence="10">
    <location>
        <begin position="332"/>
        <end position="567"/>
    </location>
</feature>
<dbReference type="Pfam" id="PF00005">
    <property type="entry name" value="ABC_tran"/>
    <property type="match status" value="1"/>
</dbReference>
<dbReference type="InterPro" id="IPR027417">
    <property type="entry name" value="P-loop_NTPase"/>
</dbReference>
<sequence>MSFIWSYLRPFKRQLLFIFLGMVMFTLVTLGLPTVLAYIIDDVIIPKNYEQLAIYLTIMVLITLLGVLGQLFGAYFISQVTTLVVKNIRDAIYEKMQHLSHHEFQTFGVPSLTNRITTDAFIIMQFVQLGLRTLSTAPIMILISMIMVGRTASTLGLYLFPVMPLIIGLIYFIARLTLPISRKQQVTLDKMNQLLRENILGTRVIRAYNREGFMTNRFQKVNSSYQGFSIKLFKTMAVTPALFSFIVNLTIITILILGSHLIAQQKMQVGTLVAFIEYVWQALFSLMVFANIFMMYPRAMVSAHRLKEVLYSPISITNPSQPLFETNQSGQLEFRHVYFSYPDADEPVLEDLSFTTKAGQTLAFIGSTGSGKSTIVKLIPRFYDVTSGQILLDGIDIRRLDLKTLRSKIGYTPQTANLFSGQIAANLRFGKPTADEEDMTRATEVSQAFEFISNLDSGYKTHLTEGGTNLSGGQRQRLSIARSIIGKREIYIFDDSFSALDYKTDAKVRQALREETQEATTLIIAQRVGTIINADKIIVLDKGKIIAQGTHQELLASCPLYYEIAASQLTKEELHYES</sequence>
<keyword evidence="7 9" id="KW-1133">Transmembrane helix</keyword>
<dbReference type="InterPro" id="IPR039421">
    <property type="entry name" value="Type_1_exporter"/>
</dbReference>
<dbReference type="Pfam" id="PF00664">
    <property type="entry name" value="ABC_membrane"/>
    <property type="match status" value="1"/>
</dbReference>
<comment type="caution">
    <text evidence="12">The sequence shown here is derived from an EMBL/GenBank/DDBJ whole genome shotgun (WGS) entry which is preliminary data.</text>
</comment>
<organism evidence="12 13">
    <name type="scientific">Aerococcus christensenii</name>
    <dbReference type="NCBI Taxonomy" id="87541"/>
    <lineage>
        <taxon>Bacteria</taxon>
        <taxon>Bacillati</taxon>
        <taxon>Bacillota</taxon>
        <taxon>Bacilli</taxon>
        <taxon>Lactobacillales</taxon>
        <taxon>Aerococcaceae</taxon>
        <taxon>Aerococcus</taxon>
    </lineage>
</organism>
<evidence type="ECO:0000313" key="12">
    <source>
        <dbReference type="EMBL" id="KXB34540.1"/>
    </source>
</evidence>
<dbReference type="PANTHER" id="PTHR43394">
    <property type="entry name" value="ATP-DEPENDENT PERMEASE MDL1, MITOCHONDRIAL"/>
    <property type="match status" value="1"/>
</dbReference>
<keyword evidence="5" id="KW-0547">Nucleotide-binding</keyword>
<evidence type="ECO:0000256" key="3">
    <source>
        <dbReference type="ARBA" id="ARBA00022475"/>
    </source>
</evidence>
<evidence type="ECO:0000256" key="4">
    <source>
        <dbReference type="ARBA" id="ARBA00022692"/>
    </source>
</evidence>
<dbReference type="SUPFAM" id="SSF90123">
    <property type="entry name" value="ABC transporter transmembrane region"/>
    <property type="match status" value="1"/>
</dbReference>
<keyword evidence="2" id="KW-0813">Transport</keyword>
<dbReference type="Gene3D" id="1.20.1560.10">
    <property type="entry name" value="ABC transporter type 1, transmembrane domain"/>
    <property type="match status" value="1"/>
</dbReference>
<feature type="transmembrane region" description="Helical" evidence="9">
    <location>
        <begin position="15"/>
        <end position="40"/>
    </location>
</feature>
<feature type="transmembrane region" description="Helical" evidence="9">
    <location>
        <begin position="241"/>
        <end position="263"/>
    </location>
</feature>
<dbReference type="AlphaFoldDB" id="A0A133XUC5"/>
<dbReference type="RefSeq" id="WP_060937057.1">
    <property type="nucleotide sequence ID" value="NZ_JASOZP010000008.1"/>
</dbReference>
<evidence type="ECO:0000256" key="8">
    <source>
        <dbReference type="ARBA" id="ARBA00023136"/>
    </source>
</evidence>
<accession>A0A133XUC5</accession>
<dbReference type="InterPro" id="IPR003439">
    <property type="entry name" value="ABC_transporter-like_ATP-bd"/>
</dbReference>
<dbReference type="GO" id="GO:0005886">
    <property type="term" value="C:plasma membrane"/>
    <property type="evidence" value="ECO:0007669"/>
    <property type="project" value="UniProtKB-SubCell"/>
</dbReference>
<evidence type="ECO:0000259" key="11">
    <source>
        <dbReference type="PROSITE" id="PS50929"/>
    </source>
</evidence>
<dbReference type="FunFam" id="3.40.50.300:FF:000854">
    <property type="entry name" value="Multidrug ABC transporter ATP-binding protein"/>
    <property type="match status" value="1"/>
</dbReference>
<dbReference type="InterPro" id="IPR036640">
    <property type="entry name" value="ABC1_TM_sf"/>
</dbReference>
<dbReference type="CDD" id="cd18548">
    <property type="entry name" value="ABC_6TM_Tm287_like"/>
    <property type="match status" value="1"/>
</dbReference>
<keyword evidence="4 9" id="KW-0812">Transmembrane</keyword>
<dbReference type="GO" id="GO:0015421">
    <property type="term" value="F:ABC-type oligopeptide transporter activity"/>
    <property type="evidence" value="ECO:0007669"/>
    <property type="project" value="TreeGrafter"/>
</dbReference>
<evidence type="ECO:0000256" key="9">
    <source>
        <dbReference type="SAM" id="Phobius"/>
    </source>
</evidence>
<dbReference type="PATRIC" id="fig|87541.4.peg.1291"/>
<dbReference type="PANTHER" id="PTHR43394:SF1">
    <property type="entry name" value="ATP-BINDING CASSETTE SUB-FAMILY B MEMBER 10, MITOCHONDRIAL"/>
    <property type="match status" value="1"/>
</dbReference>
<dbReference type="EMBL" id="LSCQ01000074">
    <property type="protein sequence ID" value="KXB34540.1"/>
    <property type="molecule type" value="Genomic_DNA"/>
</dbReference>
<dbReference type="InterPro" id="IPR003593">
    <property type="entry name" value="AAA+_ATPase"/>
</dbReference>
<feature type="transmembrane region" description="Helical" evidence="9">
    <location>
        <begin position="52"/>
        <end position="77"/>
    </location>
</feature>
<keyword evidence="8 9" id="KW-0472">Membrane</keyword>
<dbReference type="InterPro" id="IPR011527">
    <property type="entry name" value="ABC1_TM_dom"/>
</dbReference>
<keyword evidence="3" id="KW-1003">Cell membrane</keyword>
<evidence type="ECO:0000256" key="5">
    <source>
        <dbReference type="ARBA" id="ARBA00022741"/>
    </source>
</evidence>
<dbReference type="GO" id="GO:0016887">
    <property type="term" value="F:ATP hydrolysis activity"/>
    <property type="evidence" value="ECO:0007669"/>
    <property type="project" value="InterPro"/>
</dbReference>
<dbReference type="SUPFAM" id="SSF52540">
    <property type="entry name" value="P-loop containing nucleoside triphosphate hydrolases"/>
    <property type="match status" value="1"/>
</dbReference>
<evidence type="ECO:0000313" key="13">
    <source>
        <dbReference type="Proteomes" id="UP000070422"/>
    </source>
</evidence>
<gene>
    <name evidence="12" type="ORF">HMPREF3187_01308</name>
</gene>
<dbReference type="Proteomes" id="UP000070422">
    <property type="component" value="Unassembled WGS sequence"/>
</dbReference>
<dbReference type="InterPro" id="IPR017871">
    <property type="entry name" value="ABC_transporter-like_CS"/>
</dbReference>
<dbReference type="Gene3D" id="3.40.50.300">
    <property type="entry name" value="P-loop containing nucleotide triphosphate hydrolases"/>
    <property type="match status" value="1"/>
</dbReference>
<feature type="domain" description="ABC transmembrane type-1" evidence="11">
    <location>
        <begin position="16"/>
        <end position="298"/>
    </location>
</feature>
<feature type="transmembrane region" description="Helical" evidence="9">
    <location>
        <begin position="129"/>
        <end position="149"/>
    </location>
</feature>
<dbReference type="PROSITE" id="PS50893">
    <property type="entry name" value="ABC_TRANSPORTER_2"/>
    <property type="match status" value="1"/>
</dbReference>
<evidence type="ECO:0000256" key="7">
    <source>
        <dbReference type="ARBA" id="ARBA00022989"/>
    </source>
</evidence>
<proteinExistence type="predicted"/>
<dbReference type="PROSITE" id="PS00211">
    <property type="entry name" value="ABC_TRANSPORTER_1"/>
    <property type="match status" value="1"/>
</dbReference>
<feature type="transmembrane region" description="Helical" evidence="9">
    <location>
        <begin position="155"/>
        <end position="174"/>
    </location>
</feature>
<dbReference type="GO" id="GO:0005524">
    <property type="term" value="F:ATP binding"/>
    <property type="evidence" value="ECO:0007669"/>
    <property type="project" value="UniProtKB-KW"/>
</dbReference>
<evidence type="ECO:0000256" key="2">
    <source>
        <dbReference type="ARBA" id="ARBA00022448"/>
    </source>
</evidence>
<protein>
    <submittedName>
        <fullName evidence="12">ABC transporter, ATP-binding protein</fullName>
    </submittedName>
</protein>
<keyword evidence="6 12" id="KW-0067">ATP-binding</keyword>
<evidence type="ECO:0000256" key="1">
    <source>
        <dbReference type="ARBA" id="ARBA00004651"/>
    </source>
</evidence>
<feature type="transmembrane region" description="Helical" evidence="9">
    <location>
        <begin position="275"/>
        <end position="296"/>
    </location>
</feature>
<evidence type="ECO:0000256" key="6">
    <source>
        <dbReference type="ARBA" id="ARBA00022840"/>
    </source>
</evidence>
<dbReference type="STRING" id="87541.AWM71_06095"/>
<dbReference type="SMART" id="SM00382">
    <property type="entry name" value="AAA"/>
    <property type="match status" value="1"/>
</dbReference>
<comment type="subcellular location">
    <subcellularLocation>
        <location evidence="1">Cell membrane</location>
        <topology evidence="1">Multi-pass membrane protein</topology>
    </subcellularLocation>
</comment>
<dbReference type="OrthoDB" id="9770415at2"/>
<name>A0A133XUC5_9LACT</name>